<gene>
    <name evidence="1" type="ORF">KCH_39030</name>
</gene>
<name>A0A066YSB6_9ACTN</name>
<evidence type="ECO:0000313" key="2">
    <source>
        <dbReference type="Proteomes" id="UP000027178"/>
    </source>
</evidence>
<organism evidence="1 2">
    <name type="scientific">Kitasatospora cheerisanensis KCTC 2395</name>
    <dbReference type="NCBI Taxonomy" id="1348663"/>
    <lineage>
        <taxon>Bacteria</taxon>
        <taxon>Bacillati</taxon>
        <taxon>Actinomycetota</taxon>
        <taxon>Actinomycetes</taxon>
        <taxon>Kitasatosporales</taxon>
        <taxon>Streptomycetaceae</taxon>
        <taxon>Kitasatospora</taxon>
    </lineage>
</organism>
<accession>A0A066YSB6</accession>
<protein>
    <submittedName>
        <fullName evidence="1">Uncharacterized protein</fullName>
    </submittedName>
</protein>
<dbReference type="AlphaFoldDB" id="A0A066YSB6"/>
<comment type="caution">
    <text evidence="1">The sequence shown here is derived from an EMBL/GenBank/DDBJ whole genome shotgun (WGS) entry which is preliminary data.</text>
</comment>
<sequence length="94" mass="9638">MIHVRQGIPPGGGPFAVPTALRAFGIGSAGRSGPVIVDAFGGRAAHCAARGSFGPAPPLPGRRWVRLCDQPPAQPGRVSSQRGPRVCRLVLPAP</sequence>
<proteinExistence type="predicted"/>
<dbReference type="EMBL" id="JNBY01000093">
    <property type="protein sequence ID" value="KDN84112.1"/>
    <property type="molecule type" value="Genomic_DNA"/>
</dbReference>
<keyword evidence="2" id="KW-1185">Reference proteome</keyword>
<dbReference type="HOGENOM" id="CLU_2382295_0_0_11"/>
<evidence type="ECO:0000313" key="1">
    <source>
        <dbReference type="EMBL" id="KDN84112.1"/>
    </source>
</evidence>
<dbReference type="Proteomes" id="UP000027178">
    <property type="component" value="Unassembled WGS sequence"/>
</dbReference>
<reference evidence="1 2" key="1">
    <citation type="submission" date="2014-05" db="EMBL/GenBank/DDBJ databases">
        <title>Draft Genome Sequence of Kitasatospora cheerisanensis KCTC 2395.</title>
        <authorList>
            <person name="Nam D.H."/>
        </authorList>
    </citation>
    <scope>NUCLEOTIDE SEQUENCE [LARGE SCALE GENOMIC DNA]</scope>
    <source>
        <strain evidence="1 2">KCTC 2395</strain>
    </source>
</reference>
<dbReference type="PATRIC" id="fig|1348663.4.peg.3759"/>